<feature type="transmembrane region" description="Helical" evidence="1">
    <location>
        <begin position="30"/>
        <end position="49"/>
    </location>
</feature>
<evidence type="ECO:0000256" key="1">
    <source>
        <dbReference type="SAM" id="Phobius"/>
    </source>
</evidence>
<dbReference type="AlphaFoldDB" id="A0A519BA78"/>
<dbReference type="Pfam" id="PF02635">
    <property type="entry name" value="DsrE"/>
    <property type="match status" value="1"/>
</dbReference>
<accession>A0A519BA78</accession>
<comment type="caution">
    <text evidence="2">The sequence shown here is derived from an EMBL/GenBank/DDBJ whole genome shotgun (WGS) entry which is preliminary data.</text>
</comment>
<evidence type="ECO:0000313" key="3">
    <source>
        <dbReference type="Proteomes" id="UP000320813"/>
    </source>
</evidence>
<feature type="transmembrane region" description="Helical" evidence="1">
    <location>
        <begin position="120"/>
        <end position="144"/>
    </location>
</feature>
<dbReference type="InterPro" id="IPR003787">
    <property type="entry name" value="Sulphur_relay_DsrE/F-like"/>
</dbReference>
<dbReference type="Gene3D" id="3.40.1260.10">
    <property type="entry name" value="DsrEFH-like"/>
    <property type="match status" value="1"/>
</dbReference>
<proteinExistence type="predicted"/>
<dbReference type="SUPFAM" id="SSF75169">
    <property type="entry name" value="DsrEFH-like"/>
    <property type="match status" value="1"/>
</dbReference>
<evidence type="ECO:0000313" key="2">
    <source>
        <dbReference type="EMBL" id="RZD14187.1"/>
    </source>
</evidence>
<organism evidence="2 3">
    <name type="scientific">Candidatus Acidulodesulfobacterium ferriphilum</name>
    <dbReference type="NCBI Taxonomy" id="2597223"/>
    <lineage>
        <taxon>Bacteria</taxon>
        <taxon>Deltaproteobacteria</taxon>
        <taxon>Candidatus Acidulodesulfobacterales</taxon>
        <taxon>Candidatus Acidulodesulfobacterium</taxon>
    </lineage>
</organism>
<keyword evidence="1" id="KW-1133">Transmembrane helix</keyword>
<keyword evidence="1" id="KW-0472">Membrane</keyword>
<gene>
    <name evidence="2" type="ORF">EVJ47_08115</name>
</gene>
<protein>
    <submittedName>
        <fullName evidence="2">Uncharacterized protein</fullName>
    </submittedName>
</protein>
<keyword evidence="1" id="KW-0812">Transmembrane</keyword>
<dbReference type="EMBL" id="SGBD01000004">
    <property type="protein sequence ID" value="RZD14187.1"/>
    <property type="molecule type" value="Genomic_DNA"/>
</dbReference>
<dbReference type="InterPro" id="IPR027396">
    <property type="entry name" value="DsrEFH-like"/>
</dbReference>
<sequence length="179" mass="20362">MVGVWPLKNGERRIIMNKYLLKNGLLNFKAVFIVLALTLVYFSGNAYAYKKIQALPYFKNKTMKVVIQITQDSPARWKLALGNAAKVVQIMSAHGINYKVDVVAYGPGLKVFMKKYDKKFYPLLQSLSTYGVNLVACHMTMLAMHVHEKQLFPFVNVVYPGAVAYIIKKEMQGYAYIKP</sequence>
<dbReference type="Proteomes" id="UP000320813">
    <property type="component" value="Unassembled WGS sequence"/>
</dbReference>
<name>A0A519BA78_9DELT</name>
<feature type="transmembrane region" description="Helical" evidence="1">
    <location>
        <begin position="150"/>
        <end position="167"/>
    </location>
</feature>
<dbReference type="PANTHER" id="PTHR37691">
    <property type="entry name" value="BLR3518 PROTEIN"/>
    <property type="match status" value="1"/>
</dbReference>
<dbReference type="PANTHER" id="PTHR37691:SF1">
    <property type="entry name" value="BLR3518 PROTEIN"/>
    <property type="match status" value="1"/>
</dbReference>
<reference evidence="2 3" key="1">
    <citation type="submission" date="2019-01" db="EMBL/GenBank/DDBJ databases">
        <title>Insights into ecological role of a new deltaproteobacterial order Candidatus Sinidesulfobacterales (Sva0485) by metagenomics and metatranscriptomics.</title>
        <authorList>
            <person name="Tan S."/>
            <person name="Liu J."/>
            <person name="Fang Y."/>
            <person name="Hedlund B.P."/>
            <person name="Lian Z.H."/>
            <person name="Huang L.Y."/>
            <person name="Li J.T."/>
            <person name="Huang L.N."/>
            <person name="Li W.J."/>
            <person name="Jiang H.C."/>
            <person name="Dong H.L."/>
            <person name="Shu W.S."/>
        </authorList>
    </citation>
    <scope>NUCLEOTIDE SEQUENCE [LARGE SCALE GENOMIC DNA]</scope>
    <source>
        <strain evidence="2">AP3</strain>
    </source>
</reference>